<dbReference type="AlphaFoldDB" id="A0A3D8T729"/>
<dbReference type="Proteomes" id="UP000256690">
    <property type="component" value="Unassembled WGS sequence"/>
</dbReference>
<dbReference type="EMBL" id="PVWQ01000001">
    <property type="protein sequence ID" value="RDW93818.1"/>
    <property type="molecule type" value="Genomic_DNA"/>
</dbReference>
<comment type="caution">
    <text evidence="1">The sequence shown here is derived from an EMBL/GenBank/DDBJ whole genome shotgun (WGS) entry which is preliminary data.</text>
</comment>
<organism evidence="1 2">
    <name type="scientific">Aspergillus mulundensis</name>
    <dbReference type="NCBI Taxonomy" id="1810919"/>
    <lineage>
        <taxon>Eukaryota</taxon>
        <taxon>Fungi</taxon>
        <taxon>Dikarya</taxon>
        <taxon>Ascomycota</taxon>
        <taxon>Pezizomycotina</taxon>
        <taxon>Eurotiomycetes</taxon>
        <taxon>Eurotiomycetidae</taxon>
        <taxon>Eurotiales</taxon>
        <taxon>Aspergillaceae</taxon>
        <taxon>Aspergillus</taxon>
        <taxon>Aspergillus subgen. Nidulantes</taxon>
    </lineage>
</organism>
<accession>A0A3D8T729</accession>
<evidence type="ECO:0000313" key="2">
    <source>
        <dbReference type="Proteomes" id="UP000256690"/>
    </source>
</evidence>
<gene>
    <name evidence="1" type="ORF">DSM5745_01140</name>
</gene>
<dbReference type="GeneID" id="38111510"/>
<name>A0A3D8T729_9EURO</name>
<evidence type="ECO:0000313" key="1">
    <source>
        <dbReference type="EMBL" id="RDW93818.1"/>
    </source>
</evidence>
<keyword evidence="2" id="KW-1185">Reference proteome</keyword>
<sequence>MKGGEYEWCHIKFMEVERRPQKINGILYCRICVDYYYHHGEFWERNRDQSEIWPRRYAGIPTATSLFSGTARPLCQASQLMASFYALGDAMHGTLSRSLGQAQQRWSTLTSTATAIATGVKSGSLTPHQTKSFCGGSSGWAHSASTATNSTATRKMPPRNTTMLTTYVAAMAALPRIWQGAYLTEVVAVSIVSNTQNITQAGSTISSTTGQSLALARRRDARR</sequence>
<proteinExistence type="predicted"/>
<protein>
    <submittedName>
        <fullName evidence="1">Uncharacterized protein</fullName>
    </submittedName>
</protein>
<dbReference type="RefSeq" id="XP_026609001.1">
    <property type="nucleotide sequence ID" value="XM_026743156.1"/>
</dbReference>
<reference evidence="1 2" key="1">
    <citation type="journal article" date="2018" name="IMA Fungus">
        <title>IMA Genome-F 9: Draft genome sequence of Annulohypoxylon stygium, Aspergillus mulundensis, Berkeleyomyces basicola (syn. Thielaviopsis basicola), Ceratocystis smalleyi, two Cercospora beticola strains, Coleophoma cylindrospora, Fusarium fracticaudum, Phialophora cf. hyalina, and Morchella septimelata.</title>
        <authorList>
            <person name="Wingfield B.D."/>
            <person name="Bills G.F."/>
            <person name="Dong Y."/>
            <person name="Huang W."/>
            <person name="Nel W.J."/>
            <person name="Swalarsk-Parry B.S."/>
            <person name="Vaghefi N."/>
            <person name="Wilken P.M."/>
            <person name="An Z."/>
            <person name="de Beer Z.W."/>
            <person name="De Vos L."/>
            <person name="Chen L."/>
            <person name="Duong T.A."/>
            <person name="Gao Y."/>
            <person name="Hammerbacher A."/>
            <person name="Kikkert J.R."/>
            <person name="Li Y."/>
            <person name="Li H."/>
            <person name="Li K."/>
            <person name="Li Q."/>
            <person name="Liu X."/>
            <person name="Ma X."/>
            <person name="Naidoo K."/>
            <person name="Pethybridge S.J."/>
            <person name="Sun J."/>
            <person name="Steenkamp E.T."/>
            <person name="van der Nest M.A."/>
            <person name="van Wyk S."/>
            <person name="Wingfield M.J."/>
            <person name="Xiong C."/>
            <person name="Yue Q."/>
            <person name="Zhang X."/>
        </authorList>
    </citation>
    <scope>NUCLEOTIDE SEQUENCE [LARGE SCALE GENOMIC DNA]</scope>
    <source>
        <strain evidence="1 2">DSM 5745</strain>
    </source>
</reference>